<comment type="subunit">
    <text evidence="3">Constitutively interacts with CASP4; required for the localization of procaspase 4 to the ER.</text>
</comment>
<dbReference type="PANTHER" id="PTHR13448:SF0">
    <property type="entry name" value="TRANSMEMBRANE PROTEIN 214"/>
    <property type="match status" value="1"/>
</dbReference>
<dbReference type="GO" id="GO:0005789">
    <property type="term" value="C:endoplasmic reticulum membrane"/>
    <property type="evidence" value="ECO:0007669"/>
    <property type="project" value="UniProtKB-SubCell"/>
</dbReference>
<evidence type="ECO:0000313" key="12">
    <source>
        <dbReference type="EMBL" id="KAL3527461.1"/>
    </source>
</evidence>
<evidence type="ECO:0000256" key="11">
    <source>
        <dbReference type="SAM" id="MobiDB-lite"/>
    </source>
</evidence>
<keyword evidence="8" id="KW-0472">Membrane</keyword>
<protein>
    <recommendedName>
        <fullName evidence="14">Transmembrane protein</fullName>
    </recommendedName>
</protein>
<comment type="similarity">
    <text evidence="2">Belongs to the TMEM214 family.</text>
</comment>
<evidence type="ECO:0008006" key="14">
    <source>
        <dbReference type="Google" id="ProtNLM"/>
    </source>
</evidence>
<evidence type="ECO:0000256" key="1">
    <source>
        <dbReference type="ARBA" id="ARBA00004477"/>
    </source>
</evidence>
<evidence type="ECO:0000256" key="9">
    <source>
        <dbReference type="ARBA" id="ARBA00023180"/>
    </source>
</evidence>
<evidence type="ECO:0000313" key="13">
    <source>
        <dbReference type="Proteomes" id="UP001630127"/>
    </source>
</evidence>
<comment type="subcellular location">
    <subcellularLocation>
        <location evidence="1">Endoplasmic reticulum membrane</location>
        <topology evidence="1">Multi-pass membrane protein</topology>
    </subcellularLocation>
</comment>
<feature type="compositionally biased region" description="Polar residues" evidence="11">
    <location>
        <begin position="16"/>
        <end position="32"/>
    </location>
</feature>
<keyword evidence="7" id="KW-1133">Transmembrane helix</keyword>
<dbReference type="Proteomes" id="UP001630127">
    <property type="component" value="Unassembled WGS sequence"/>
</dbReference>
<keyword evidence="4" id="KW-0812">Transmembrane</keyword>
<proteinExistence type="inferred from homology"/>
<feature type="compositionally biased region" description="Basic and acidic residues" evidence="11">
    <location>
        <begin position="105"/>
        <end position="119"/>
    </location>
</feature>
<evidence type="ECO:0000256" key="4">
    <source>
        <dbReference type="ARBA" id="ARBA00022692"/>
    </source>
</evidence>
<evidence type="ECO:0000256" key="10">
    <source>
        <dbReference type="ARBA" id="ARBA00024938"/>
    </source>
</evidence>
<keyword evidence="5" id="KW-0053">Apoptosis</keyword>
<keyword evidence="13" id="KW-1185">Reference proteome</keyword>
<reference evidence="12 13" key="1">
    <citation type="submission" date="2024-11" db="EMBL/GenBank/DDBJ databases">
        <title>A near-complete genome assembly of Cinchona calisaya.</title>
        <authorList>
            <person name="Lian D.C."/>
            <person name="Zhao X.W."/>
            <person name="Wei L."/>
        </authorList>
    </citation>
    <scope>NUCLEOTIDE SEQUENCE [LARGE SCALE GENOMIC DNA]</scope>
    <source>
        <tissue evidence="12">Nenye</tissue>
    </source>
</reference>
<sequence length="581" mass="64478">MEENSISVAGEINGMKNYTTSNEDSGWKTVTYQKRNKKQPPQQQQRARPAADGVSDRRNDVFRSIEEHSEERHRKWTEDRKAAAAAMEEKKNSVLIEDDEEGSDADERPVENDGAEEKKIKPKKPKKPKVSVSEAASKIDASDLAAFLADISVSYETQQDIQLMRFADYFGRAFGKVCGSQFPWMKILKESSVAKMVDIPLSNVSEGVYKTSTDWINQRSLEALGSFVLWSLDNIFSDLSLHQGATKGAKKVVQQAPSKSQVAIFVVLAMVLRRKPDVLISLLPTLRENAKYHGQDKLPVLVWVISQACQGDLVVGLFMWVHFLFPLLSSKSNSNPQSRDLILQVVERIASLPKARTVLVNGAVRKGERVVPPSSLEHLMRTTFPANAARVKATERFEAIYPALKEVALAVSSGSKAMKQITQQIMPFAIKAAGEGIPDLAREASDLFIWCLTENPDSYKQWDNIYLENLDASVVILKKLSDEWRVHSVKHSSLDPLRTTLKSLVVKNEKALASEENAARRATLKEAQKHCKILHGSVSGGHGCLKALVVLGVAAVAGAAFMSNDFKSFDMKKLLVDFNLS</sequence>
<evidence type="ECO:0000256" key="3">
    <source>
        <dbReference type="ARBA" id="ARBA00011720"/>
    </source>
</evidence>
<feature type="compositionally biased region" description="Basic residues" evidence="11">
    <location>
        <begin position="120"/>
        <end position="129"/>
    </location>
</feature>
<evidence type="ECO:0000256" key="7">
    <source>
        <dbReference type="ARBA" id="ARBA00022989"/>
    </source>
</evidence>
<accession>A0ABD3A6R7</accession>
<dbReference type="PANTHER" id="PTHR13448">
    <property type="entry name" value="TRANSMEMBRANE PROTEIN 214"/>
    <property type="match status" value="1"/>
</dbReference>
<dbReference type="AlphaFoldDB" id="A0ABD3A6R7"/>
<feature type="region of interest" description="Disordered" evidence="11">
    <location>
        <begin position="1"/>
        <end position="135"/>
    </location>
</feature>
<name>A0ABD3A6R7_9GENT</name>
<evidence type="ECO:0000256" key="5">
    <source>
        <dbReference type="ARBA" id="ARBA00022703"/>
    </source>
</evidence>
<evidence type="ECO:0000256" key="6">
    <source>
        <dbReference type="ARBA" id="ARBA00022824"/>
    </source>
</evidence>
<gene>
    <name evidence="12" type="ORF">ACH5RR_012117</name>
</gene>
<keyword evidence="6" id="KW-0256">Endoplasmic reticulum</keyword>
<comment type="function">
    <text evidence="10">Critical mediator, in cooperation with CASP4, of endoplasmic reticulum-stress induced apoptosis. Required or the activation of CASP4 following endoplasmic reticulum stress.</text>
</comment>
<organism evidence="12 13">
    <name type="scientific">Cinchona calisaya</name>
    <dbReference type="NCBI Taxonomy" id="153742"/>
    <lineage>
        <taxon>Eukaryota</taxon>
        <taxon>Viridiplantae</taxon>
        <taxon>Streptophyta</taxon>
        <taxon>Embryophyta</taxon>
        <taxon>Tracheophyta</taxon>
        <taxon>Spermatophyta</taxon>
        <taxon>Magnoliopsida</taxon>
        <taxon>eudicotyledons</taxon>
        <taxon>Gunneridae</taxon>
        <taxon>Pentapetalae</taxon>
        <taxon>asterids</taxon>
        <taxon>lamiids</taxon>
        <taxon>Gentianales</taxon>
        <taxon>Rubiaceae</taxon>
        <taxon>Cinchonoideae</taxon>
        <taxon>Cinchoneae</taxon>
        <taxon>Cinchona</taxon>
    </lineage>
</organism>
<keyword evidence="9" id="KW-0325">Glycoprotein</keyword>
<evidence type="ECO:0000256" key="8">
    <source>
        <dbReference type="ARBA" id="ARBA00023136"/>
    </source>
</evidence>
<dbReference type="InterPro" id="IPR019308">
    <property type="entry name" value="TMEM214"/>
</dbReference>
<feature type="compositionally biased region" description="Low complexity" evidence="11">
    <location>
        <begin position="39"/>
        <end position="51"/>
    </location>
</feature>
<dbReference type="EMBL" id="JBJUIK010000005">
    <property type="protein sequence ID" value="KAL3527461.1"/>
    <property type="molecule type" value="Genomic_DNA"/>
</dbReference>
<evidence type="ECO:0000256" key="2">
    <source>
        <dbReference type="ARBA" id="ARBA00007984"/>
    </source>
</evidence>
<comment type="caution">
    <text evidence="12">The sequence shown here is derived from an EMBL/GenBank/DDBJ whole genome shotgun (WGS) entry which is preliminary data.</text>
</comment>
<dbReference type="Pfam" id="PF10151">
    <property type="entry name" value="TMEM214"/>
    <property type="match status" value="1"/>
</dbReference>
<feature type="compositionally biased region" description="Basic and acidic residues" evidence="11">
    <location>
        <begin position="54"/>
        <end position="92"/>
    </location>
</feature>